<keyword evidence="2" id="KW-1185">Reference proteome</keyword>
<protein>
    <submittedName>
        <fullName evidence="1">SRPBCC family protein</fullName>
    </submittedName>
</protein>
<proteinExistence type="predicted"/>
<gene>
    <name evidence="1" type="ORF">LCL61_36800</name>
</gene>
<dbReference type="EMBL" id="CP150484">
    <property type="protein sequence ID" value="WYW21123.1"/>
    <property type="molecule type" value="Genomic_DNA"/>
</dbReference>
<organism evidence="1 2">
    <name type="scientific">Amycolatopsis coloradensis</name>
    <dbReference type="NCBI Taxonomy" id="76021"/>
    <lineage>
        <taxon>Bacteria</taxon>
        <taxon>Bacillati</taxon>
        <taxon>Actinomycetota</taxon>
        <taxon>Actinomycetes</taxon>
        <taxon>Pseudonocardiales</taxon>
        <taxon>Pseudonocardiaceae</taxon>
        <taxon>Amycolatopsis</taxon>
    </lineage>
</organism>
<sequence>MAKIQRISVHGHTSASPETVYDLLVDRERWPDWSPMGAFRLLEKGDENGLGAVGVFSTNGVHSCEEVIALEPGKRFGYALKKGLPLRDYRAYVDLTPERNGTAIHWHSTFTASWRAPRVAHHKVGAWQPHDAPRRNAAPRCASGCSTPRSTVSSNTATRVPRPPASRIAPG</sequence>
<evidence type="ECO:0000313" key="2">
    <source>
        <dbReference type="Proteomes" id="UP001456344"/>
    </source>
</evidence>
<dbReference type="Proteomes" id="UP001456344">
    <property type="component" value="Chromosome"/>
</dbReference>
<name>A0ACD5BNV5_9PSEU</name>
<evidence type="ECO:0000313" key="1">
    <source>
        <dbReference type="EMBL" id="WYW21123.1"/>
    </source>
</evidence>
<accession>A0ACD5BNV5</accession>
<reference evidence="1" key="1">
    <citation type="submission" date="2023-10" db="EMBL/GenBank/DDBJ databases">
        <title>Whole genome sequencing of actinobacterial strain Amycolatopsis sp. (BCA-696) identifies the underlying plant growth-promoting genes.</title>
        <authorList>
            <person name="Gandham P."/>
            <person name="Vadla N."/>
            <person name="Saji A."/>
            <person name="Srinivas V."/>
            <person name="Ruperao P."/>
            <person name="Selvanayagam S."/>
            <person name="Saxena R.K."/>
            <person name="Rathore A."/>
            <person name="Gopalakrishnan S."/>
            <person name="Thakur V."/>
        </authorList>
    </citation>
    <scope>NUCLEOTIDE SEQUENCE</scope>
    <source>
        <strain evidence="1">BCA-696</strain>
    </source>
</reference>